<feature type="domain" description="GYF" evidence="1">
    <location>
        <begin position="6"/>
        <end position="52"/>
    </location>
</feature>
<dbReference type="SUPFAM" id="SSF51219">
    <property type="entry name" value="TRAP-like"/>
    <property type="match status" value="1"/>
</dbReference>
<evidence type="ECO:0000313" key="2">
    <source>
        <dbReference type="EMBL" id="SVA83773.1"/>
    </source>
</evidence>
<dbReference type="Pfam" id="PF01987">
    <property type="entry name" value="AIM24"/>
    <property type="match status" value="1"/>
</dbReference>
<name>A0A381Z4P1_9ZZZZ</name>
<sequence length="301" mass="32740">MQITINRNGENFGPYPLEQVREMLTSGSIQGTDMAHYEGAAEWVPVNQVPGLHDSKPPVIGGDPPDATDHETVQGTDQRDFEYRIECKPDFSYLTVQVPGQQTMKVEGSAMATMSTNMEMKTKMKGGFGRLLGGESIFINEFTAQGGPGEIGIAPGSPGDMEHQYISGGQEIYLQSSAFVASSMGVEVDSKWQGFKGFFSGESLFLLRCAGQGDLWFNTYGAIIEVDVNGGYVVDTGCIVAFTSGLQYNVTMLGGYKSLFFSGEGLVCRFSGQGKVWIQTRQVGAFASWVWPFRPPPPKNN</sequence>
<dbReference type="EMBL" id="UINC01019802">
    <property type="protein sequence ID" value="SVA83773.1"/>
    <property type="molecule type" value="Genomic_DNA"/>
</dbReference>
<evidence type="ECO:0000259" key="1">
    <source>
        <dbReference type="Pfam" id="PF14237"/>
    </source>
</evidence>
<dbReference type="PANTHER" id="PTHR43657:SF1">
    <property type="entry name" value="ALTERED INHERITANCE OF MITOCHONDRIA PROTEIN 24, MITOCHONDRIAL"/>
    <property type="match status" value="1"/>
</dbReference>
<dbReference type="InterPro" id="IPR025640">
    <property type="entry name" value="GYF_2"/>
</dbReference>
<proteinExistence type="predicted"/>
<gene>
    <name evidence="2" type="ORF">METZ01_LOCUS136627</name>
</gene>
<reference evidence="2" key="1">
    <citation type="submission" date="2018-05" db="EMBL/GenBank/DDBJ databases">
        <authorList>
            <person name="Lanie J.A."/>
            <person name="Ng W.-L."/>
            <person name="Kazmierczak K.M."/>
            <person name="Andrzejewski T.M."/>
            <person name="Davidsen T.M."/>
            <person name="Wayne K.J."/>
            <person name="Tettelin H."/>
            <person name="Glass J.I."/>
            <person name="Rusch D."/>
            <person name="Podicherti R."/>
            <person name="Tsui H.-C.T."/>
            <person name="Winkler M.E."/>
        </authorList>
    </citation>
    <scope>NUCLEOTIDE SEQUENCE</scope>
</reference>
<organism evidence="2">
    <name type="scientific">marine metagenome</name>
    <dbReference type="NCBI Taxonomy" id="408172"/>
    <lineage>
        <taxon>unclassified sequences</taxon>
        <taxon>metagenomes</taxon>
        <taxon>ecological metagenomes</taxon>
    </lineage>
</organism>
<dbReference type="Gene3D" id="3.60.160.10">
    <property type="entry name" value="Mitochondrial biogenesis AIM24"/>
    <property type="match status" value="1"/>
</dbReference>
<dbReference type="InterPro" id="IPR016031">
    <property type="entry name" value="Trp_RNA-bd_attenuator-like_dom"/>
</dbReference>
<dbReference type="InterPro" id="IPR002838">
    <property type="entry name" value="AIM24"/>
</dbReference>
<dbReference type="PANTHER" id="PTHR43657">
    <property type="entry name" value="TRYPTOPHAN RNA-BINDING ATTENUATOR PROTEIN-LIKE PROTEIN"/>
    <property type="match status" value="1"/>
</dbReference>
<dbReference type="InterPro" id="IPR036983">
    <property type="entry name" value="AIM24_sf"/>
</dbReference>
<protein>
    <recommendedName>
        <fullName evidence="1">GYF domain-containing protein</fullName>
    </recommendedName>
</protein>
<dbReference type="NCBIfam" id="TIGR00266">
    <property type="entry name" value="TIGR00266 family protein"/>
    <property type="match status" value="1"/>
</dbReference>
<accession>A0A381Z4P1</accession>
<dbReference type="Pfam" id="PF14237">
    <property type="entry name" value="GYF_2"/>
    <property type="match status" value="1"/>
</dbReference>
<dbReference type="AlphaFoldDB" id="A0A381Z4P1"/>